<evidence type="ECO:0000313" key="10">
    <source>
        <dbReference type="Proteomes" id="UP000028702"/>
    </source>
</evidence>
<keyword evidence="3" id="KW-1003">Cell membrane</keyword>
<evidence type="ECO:0000256" key="7">
    <source>
        <dbReference type="ARBA" id="ARBA00023136"/>
    </source>
</evidence>
<reference evidence="9 10" key="1">
    <citation type="submission" date="2014-07" db="EMBL/GenBank/DDBJ databases">
        <title>Tepidicaulis marinum gen. nov., sp. nov., a novel marine bacterium denitrifying nitrate to nitrous oxide strictly under microaerobic conditions.</title>
        <authorList>
            <person name="Takeuchi M."/>
            <person name="Yamagishi T."/>
            <person name="Kamagata Y."/>
            <person name="Oshima K."/>
            <person name="Hattori M."/>
            <person name="Katayama T."/>
            <person name="Hanada S."/>
            <person name="Tamaki H."/>
            <person name="Marumo K."/>
            <person name="Maeda H."/>
            <person name="Nedachi M."/>
            <person name="Iwasaki W."/>
            <person name="Suwa Y."/>
            <person name="Sakata S."/>
        </authorList>
    </citation>
    <scope>NUCLEOTIDE SEQUENCE [LARGE SCALE GENOMIC DNA]</scope>
    <source>
        <strain evidence="9 10">MA2</strain>
    </source>
</reference>
<accession>A0A081B8W1</accession>
<feature type="transmembrane region" description="Helical" evidence="8">
    <location>
        <begin position="36"/>
        <end position="58"/>
    </location>
</feature>
<feature type="transmembrane region" description="Helical" evidence="8">
    <location>
        <begin position="239"/>
        <end position="259"/>
    </location>
</feature>
<feature type="transmembrane region" description="Helical" evidence="8">
    <location>
        <begin position="70"/>
        <end position="90"/>
    </location>
</feature>
<dbReference type="RefSeq" id="WP_045443869.1">
    <property type="nucleotide sequence ID" value="NZ_BBIO01000004.1"/>
</dbReference>
<evidence type="ECO:0000256" key="3">
    <source>
        <dbReference type="ARBA" id="ARBA00022475"/>
    </source>
</evidence>
<feature type="transmembrane region" description="Helical" evidence="8">
    <location>
        <begin position="300"/>
        <end position="317"/>
    </location>
</feature>
<dbReference type="STRING" id="1333998.M2A_0978"/>
<comment type="subcellular location">
    <subcellularLocation>
        <location evidence="1">Cell membrane</location>
        <topology evidence="1">Multi-pass membrane protein</topology>
    </subcellularLocation>
</comment>
<keyword evidence="7 8" id="KW-0472">Membrane</keyword>
<feature type="transmembrane region" description="Helical" evidence="8">
    <location>
        <begin position="187"/>
        <end position="207"/>
    </location>
</feature>
<feature type="transmembrane region" description="Helical" evidence="8">
    <location>
        <begin position="271"/>
        <end position="294"/>
    </location>
</feature>
<evidence type="ECO:0000256" key="1">
    <source>
        <dbReference type="ARBA" id="ARBA00004651"/>
    </source>
</evidence>
<keyword evidence="4 8" id="KW-0812">Transmembrane</keyword>
<organism evidence="9 10">
    <name type="scientific">Tepidicaulis marinus</name>
    <dbReference type="NCBI Taxonomy" id="1333998"/>
    <lineage>
        <taxon>Bacteria</taxon>
        <taxon>Pseudomonadati</taxon>
        <taxon>Pseudomonadota</taxon>
        <taxon>Alphaproteobacteria</taxon>
        <taxon>Hyphomicrobiales</taxon>
        <taxon>Parvibaculaceae</taxon>
        <taxon>Tepidicaulis</taxon>
    </lineage>
</organism>
<feature type="transmembrane region" description="Helical" evidence="8">
    <location>
        <begin position="12"/>
        <end position="30"/>
    </location>
</feature>
<proteinExistence type="predicted"/>
<dbReference type="PANTHER" id="PTHR32024:SF3">
    <property type="entry name" value="TRK SYSTEM POTASSIUM UPTAKE PROTEIN"/>
    <property type="match status" value="1"/>
</dbReference>
<evidence type="ECO:0000256" key="6">
    <source>
        <dbReference type="ARBA" id="ARBA00023065"/>
    </source>
</evidence>
<dbReference type="GO" id="GO:0005886">
    <property type="term" value="C:plasma membrane"/>
    <property type="evidence" value="ECO:0007669"/>
    <property type="project" value="UniProtKB-SubCell"/>
</dbReference>
<dbReference type="Pfam" id="PF02386">
    <property type="entry name" value="TrkH"/>
    <property type="match status" value="1"/>
</dbReference>
<feature type="transmembrane region" description="Helical" evidence="8">
    <location>
        <begin position="133"/>
        <end position="155"/>
    </location>
</feature>
<protein>
    <submittedName>
        <fullName evidence="9">TrkH family potassium uptake protein</fullName>
    </submittedName>
</protein>
<evidence type="ECO:0000256" key="5">
    <source>
        <dbReference type="ARBA" id="ARBA00022989"/>
    </source>
</evidence>
<keyword evidence="6" id="KW-0406">Ion transport</keyword>
<dbReference type="GO" id="GO:0030001">
    <property type="term" value="P:metal ion transport"/>
    <property type="evidence" value="ECO:0007669"/>
    <property type="project" value="UniProtKB-ARBA"/>
</dbReference>
<evidence type="ECO:0000256" key="8">
    <source>
        <dbReference type="SAM" id="Phobius"/>
    </source>
</evidence>
<dbReference type="PANTHER" id="PTHR32024">
    <property type="entry name" value="TRK SYSTEM POTASSIUM UPTAKE PROTEIN TRKG-RELATED"/>
    <property type="match status" value="1"/>
</dbReference>
<evidence type="ECO:0000313" key="9">
    <source>
        <dbReference type="EMBL" id="GAK44479.1"/>
    </source>
</evidence>
<dbReference type="Proteomes" id="UP000028702">
    <property type="component" value="Unassembled WGS sequence"/>
</dbReference>
<evidence type="ECO:0000256" key="2">
    <source>
        <dbReference type="ARBA" id="ARBA00022448"/>
    </source>
</evidence>
<dbReference type="InterPro" id="IPR003445">
    <property type="entry name" value="Cat_transpt"/>
</dbReference>
<keyword evidence="2" id="KW-0813">Transport</keyword>
<evidence type="ECO:0000256" key="4">
    <source>
        <dbReference type="ARBA" id="ARBA00022692"/>
    </source>
</evidence>
<feature type="non-terminal residue" evidence="9">
    <location>
        <position position="332"/>
    </location>
</feature>
<gene>
    <name evidence="9" type="ORF">M2A_0978</name>
</gene>
<name>A0A081B8W1_9HYPH</name>
<keyword evidence="10" id="KW-1185">Reference proteome</keyword>
<keyword evidence="5 8" id="KW-1133">Transmembrane helix</keyword>
<comment type="caution">
    <text evidence="9">The sequence shown here is derived from an EMBL/GenBank/DDBJ whole genome shotgun (WGS) entry which is preliminary data.</text>
</comment>
<dbReference type="GO" id="GO:0008324">
    <property type="term" value="F:monoatomic cation transmembrane transporter activity"/>
    <property type="evidence" value="ECO:0007669"/>
    <property type="project" value="InterPro"/>
</dbReference>
<dbReference type="EMBL" id="BBIO01000004">
    <property type="protein sequence ID" value="GAK44479.1"/>
    <property type="molecule type" value="Genomic_DNA"/>
</dbReference>
<sequence>MVYSNILHALGWLILVIAVAMAVPLVFAFASADAKAFSAFSLSFLFTLFSAGGLIMAFRGTEASLTKRDLLPFIAAGWAAMSFFGALPFFTIHPDASFTGAVFESVSGITTTGATVFETLDDKSRALILWRAILQWLGGWGSVFLGAAVFASFGIGGMSLRLSPLTRGETTNPLQRLRSTATEIGRIYTTLTLVGLLVIWASGVPAFDAVCLTLSAVSTGGFVPTDAGLSAYEGVAPKFWLMVLMCLGAISFATHRQVVRTGLRAVREDPEVLYFFNLVLAATLVIWVVTLIQAPGHGDILSTLFAVISLVTTTGWLPHEAAWIERTSPVFL</sequence>
<dbReference type="eggNOG" id="COG0168">
    <property type="taxonomic scope" value="Bacteria"/>
</dbReference>
<dbReference type="AlphaFoldDB" id="A0A081B8W1"/>